<protein>
    <submittedName>
        <fullName evidence="2">Uncharacterized protein</fullName>
    </submittedName>
</protein>
<name>A0A941J070_9BACT</name>
<proteinExistence type="predicted"/>
<gene>
    <name evidence="2" type="ORF">KDU71_22605</name>
</gene>
<dbReference type="Proteomes" id="UP000679220">
    <property type="component" value="Unassembled WGS sequence"/>
</dbReference>
<dbReference type="AlphaFoldDB" id="A0A941J070"/>
<reference evidence="2" key="2">
    <citation type="submission" date="2021-04" db="EMBL/GenBank/DDBJ databases">
        <authorList>
            <person name="Zhang T."/>
            <person name="Zhang Y."/>
            <person name="Lu D."/>
            <person name="Zuo D."/>
            <person name="Du Z."/>
        </authorList>
    </citation>
    <scope>NUCLEOTIDE SEQUENCE</scope>
    <source>
        <strain evidence="2">JR1</strain>
    </source>
</reference>
<dbReference type="PROSITE" id="PS51257">
    <property type="entry name" value="PROKAR_LIPOPROTEIN"/>
    <property type="match status" value="1"/>
</dbReference>
<organism evidence="2 3">
    <name type="scientific">Carboxylicivirga sediminis</name>
    <dbReference type="NCBI Taxonomy" id="2006564"/>
    <lineage>
        <taxon>Bacteria</taxon>
        <taxon>Pseudomonadati</taxon>
        <taxon>Bacteroidota</taxon>
        <taxon>Bacteroidia</taxon>
        <taxon>Marinilabiliales</taxon>
        <taxon>Marinilabiliaceae</taxon>
        <taxon>Carboxylicivirga</taxon>
    </lineage>
</organism>
<keyword evidence="3" id="KW-1185">Reference proteome</keyword>
<accession>A0A941J070</accession>
<keyword evidence="1" id="KW-0732">Signal</keyword>
<feature type="chain" id="PRO_5036999099" evidence="1">
    <location>
        <begin position="20"/>
        <end position="229"/>
    </location>
</feature>
<evidence type="ECO:0000313" key="2">
    <source>
        <dbReference type="EMBL" id="MBR8538380.1"/>
    </source>
</evidence>
<comment type="caution">
    <text evidence="2">The sequence shown here is derived from an EMBL/GenBank/DDBJ whole genome shotgun (WGS) entry which is preliminary data.</text>
</comment>
<dbReference type="RefSeq" id="WP_212193403.1">
    <property type="nucleotide sequence ID" value="NZ_JAGTAR010000077.1"/>
</dbReference>
<sequence>MKALFALLFLTLLACQLFGQSEVYYNSDYSPGIYKTKSEFINNTPSITAAENLRIEKIELIGQSDSLIRRCKFYHKDTDKKIKKVFAISFQNKLYFSTGAILKNKNKKDKSLSANSNNEFVLVLLGGSNFLYSEAGLINHWKVGLSSGVSSGVGGITGHALGEAIEDAYPTTTVYGKGVVWDYKNNEFNVFTDCKDFNEFIYPFKLETLNCNVPEINLNEIRERISKIK</sequence>
<feature type="signal peptide" evidence="1">
    <location>
        <begin position="1"/>
        <end position="19"/>
    </location>
</feature>
<evidence type="ECO:0000256" key="1">
    <source>
        <dbReference type="SAM" id="SignalP"/>
    </source>
</evidence>
<dbReference type="EMBL" id="JAGTAR010000077">
    <property type="protein sequence ID" value="MBR8538380.1"/>
    <property type="molecule type" value="Genomic_DNA"/>
</dbReference>
<evidence type="ECO:0000313" key="3">
    <source>
        <dbReference type="Proteomes" id="UP000679220"/>
    </source>
</evidence>
<reference evidence="2" key="1">
    <citation type="journal article" date="2018" name="Int. J. Syst. Evol. Microbiol.">
        <title>Carboxylicivirga sediminis sp. nov., isolated from coastal sediment.</title>
        <authorList>
            <person name="Wang F.Q."/>
            <person name="Ren L.H."/>
            <person name="Zou R.J."/>
            <person name="Sun Y.Z."/>
            <person name="Liu X.J."/>
            <person name="Jiang F."/>
            <person name="Liu L.J."/>
        </authorList>
    </citation>
    <scope>NUCLEOTIDE SEQUENCE</scope>
    <source>
        <strain evidence="2">JR1</strain>
    </source>
</reference>